<dbReference type="InterPro" id="IPR011856">
    <property type="entry name" value="tRNA_endonuc-like_dom_sf"/>
</dbReference>
<sequence>MYRKCSRCNKRYFKLEEDLRIRLLKSSNLWEIEERIKLYGGFIQKTEYSLIGGNRIDLLCFKTPELIIIELKKYIAKPEAFGQILNYILISREKHSSFGFSSVRGIILAHRISEKLKNLVSQYQNERIDLKEYYIDSRDRIRIGNSIYI</sequence>
<accession>A0A0F9LPP5</accession>
<evidence type="ECO:0000313" key="1">
    <source>
        <dbReference type="EMBL" id="KKM97094.1"/>
    </source>
</evidence>
<dbReference type="Gene3D" id="3.40.1350.10">
    <property type="match status" value="1"/>
</dbReference>
<gene>
    <name evidence="1" type="ORF">LCGC14_1171500</name>
</gene>
<organism evidence="1">
    <name type="scientific">marine sediment metagenome</name>
    <dbReference type="NCBI Taxonomy" id="412755"/>
    <lineage>
        <taxon>unclassified sequences</taxon>
        <taxon>metagenomes</taxon>
        <taxon>ecological metagenomes</taxon>
    </lineage>
</organism>
<comment type="caution">
    <text evidence="1">The sequence shown here is derived from an EMBL/GenBank/DDBJ whole genome shotgun (WGS) entry which is preliminary data.</text>
</comment>
<dbReference type="AlphaFoldDB" id="A0A0F9LPP5"/>
<evidence type="ECO:0008006" key="2">
    <source>
        <dbReference type="Google" id="ProtNLM"/>
    </source>
</evidence>
<protein>
    <recommendedName>
        <fullName evidence="2">DUF91 domain-containing protein</fullName>
    </recommendedName>
</protein>
<proteinExistence type="predicted"/>
<name>A0A0F9LPP5_9ZZZZ</name>
<dbReference type="EMBL" id="LAZR01005791">
    <property type="protein sequence ID" value="KKM97094.1"/>
    <property type="molecule type" value="Genomic_DNA"/>
</dbReference>
<reference evidence="1" key="1">
    <citation type="journal article" date="2015" name="Nature">
        <title>Complex archaea that bridge the gap between prokaryotes and eukaryotes.</title>
        <authorList>
            <person name="Spang A."/>
            <person name="Saw J.H."/>
            <person name="Jorgensen S.L."/>
            <person name="Zaremba-Niedzwiedzka K."/>
            <person name="Martijn J."/>
            <person name="Lind A.E."/>
            <person name="van Eijk R."/>
            <person name="Schleper C."/>
            <person name="Guy L."/>
            <person name="Ettema T.J."/>
        </authorList>
    </citation>
    <scope>NUCLEOTIDE SEQUENCE</scope>
</reference>
<dbReference type="GO" id="GO:0003676">
    <property type="term" value="F:nucleic acid binding"/>
    <property type="evidence" value="ECO:0007669"/>
    <property type="project" value="InterPro"/>
</dbReference>